<evidence type="ECO:0000313" key="4">
    <source>
        <dbReference type="Proteomes" id="UP000462449"/>
    </source>
</evidence>
<evidence type="ECO:0000313" key="3">
    <source>
        <dbReference type="Proteomes" id="UP000285951"/>
    </source>
</evidence>
<dbReference type="EMBL" id="QTZN02000010">
    <property type="protein sequence ID" value="MVB06567.1"/>
    <property type="molecule type" value="Genomic_DNA"/>
</dbReference>
<organism evidence="1 4">
    <name type="scientific">Labilibaculum euxinus</name>
    <dbReference type="NCBI Taxonomy" id="2686357"/>
    <lineage>
        <taxon>Bacteria</taxon>
        <taxon>Pseudomonadati</taxon>
        <taxon>Bacteroidota</taxon>
        <taxon>Bacteroidia</taxon>
        <taxon>Marinilabiliales</taxon>
        <taxon>Marinifilaceae</taxon>
        <taxon>Labilibaculum</taxon>
    </lineage>
</organism>
<dbReference type="EMBL" id="WOTW01000010">
    <property type="protein sequence ID" value="MUP37362.1"/>
    <property type="molecule type" value="Genomic_DNA"/>
</dbReference>
<proteinExistence type="predicted"/>
<dbReference type="Proteomes" id="UP000462449">
    <property type="component" value="Unassembled WGS sequence"/>
</dbReference>
<name>A0A7M4D3Y3_9BACT</name>
<dbReference type="NCBIfam" id="NF038153">
    <property type="entry name" value="lant_leader_L1a"/>
    <property type="match status" value="1"/>
</dbReference>
<dbReference type="Proteomes" id="UP000285951">
    <property type="component" value="Unassembled WGS sequence"/>
</dbReference>
<accession>A0A7M4D3Y3</accession>
<dbReference type="InterPro" id="IPR058238">
    <property type="entry name" value="Lant_leader_dom"/>
</dbReference>
<reference evidence="1 4" key="2">
    <citation type="submission" date="2019-12" db="EMBL/GenBank/DDBJ databases">
        <title>Draft genome sequence of Labilibaculum sp. strain 44 isolated from deep waters of Black Sea.</title>
        <authorList>
            <person name="Yadav S."/>
            <person name="Villanueva L."/>
        </authorList>
    </citation>
    <scope>NUCLEOTIDE SEQUENCE [LARGE SCALE GENOMIC DNA]</scope>
    <source>
        <strain evidence="1 4">44</strain>
    </source>
</reference>
<sequence>MKKLSLKKTTLSRLNNDVLSKVKGGDNLDHDIDTSPKYCVLPETSGCNTEFDCAHATIGCDSLLGNC</sequence>
<comment type="caution">
    <text evidence="1">The sequence shown here is derived from an EMBL/GenBank/DDBJ whole genome shotgun (WGS) entry which is preliminary data.</text>
</comment>
<dbReference type="AlphaFoldDB" id="A0A7M4D3Y3"/>
<keyword evidence="3" id="KW-1185">Reference proteome</keyword>
<dbReference type="RefSeq" id="WP_156195161.1">
    <property type="nucleotide sequence ID" value="NZ_QTZN02000010.1"/>
</dbReference>
<protein>
    <submittedName>
        <fullName evidence="1">Uncharacterized protein</fullName>
    </submittedName>
</protein>
<gene>
    <name evidence="2" type="ORF">DWB62_006000</name>
    <name evidence="1" type="ORF">GNY23_06000</name>
</gene>
<evidence type="ECO:0000313" key="1">
    <source>
        <dbReference type="EMBL" id="MUP37362.1"/>
    </source>
</evidence>
<evidence type="ECO:0000313" key="2">
    <source>
        <dbReference type="EMBL" id="MVB06567.1"/>
    </source>
</evidence>
<reference evidence="2 3" key="1">
    <citation type="submission" date="2019-11" db="EMBL/GenBank/DDBJ databases">
        <title>Draft genome sequence of Labilibaculum sp. strain SYP isolated from Black Sea.</title>
        <authorList>
            <person name="Yadav S."/>
            <person name="Villanueva L."/>
        </authorList>
    </citation>
    <scope>NUCLEOTIDE SEQUENCE [LARGE SCALE GENOMIC DNA]</scope>
    <source>
        <strain evidence="2 3">44</strain>
    </source>
</reference>